<name>A0A0X3Q2P7_SCHSO</name>
<dbReference type="EMBL" id="GEEE01005147">
    <property type="protein sequence ID" value="JAP58078.1"/>
    <property type="molecule type" value="Transcribed_RNA"/>
</dbReference>
<proteinExistence type="predicted"/>
<organism evidence="2">
    <name type="scientific">Schistocephalus solidus</name>
    <name type="common">Tapeworm</name>
    <dbReference type="NCBI Taxonomy" id="70667"/>
    <lineage>
        <taxon>Eukaryota</taxon>
        <taxon>Metazoa</taxon>
        <taxon>Spiralia</taxon>
        <taxon>Lophotrochozoa</taxon>
        <taxon>Platyhelminthes</taxon>
        <taxon>Cestoda</taxon>
        <taxon>Eucestoda</taxon>
        <taxon>Diphyllobothriidea</taxon>
        <taxon>Diphyllobothriidae</taxon>
        <taxon>Schistocephalus</taxon>
    </lineage>
</organism>
<sequence length="922" mass="99986">MAKKGDDIRTSRKPNPSSSDGAHNRPSRSLRPFRFALPSFLISFKGQLLSSFPLSNRNPLHRNVILPAYLPFPRSLKARTKIKRSSVVKRLKKVVTSNPKTTAHVVPETASSDEQKPRRRRLDAEDYIKRRFLYEDDTQTKRVRNKSVSKHASDVISRFRNSGSTAALMAVSSANLMHKKRKKNADRVSHPTKTPTQLRNRRGRKPKPRSYDSRLSEGDSVNRSGLIDDFDNETEDHTSDDAQSPVPGYHYRPGDFRHYERLAGDTNPLAPLFHNAKHPSYRNRELSLSPEELHSQNDQRFAPFSELVFDDNADGFSRGGNPQMPSKRLRHHLIPKPTRKPEIPKSLSSYPGKGFDEFETPEKTSFHGHSDIRPIIPENVNELHNTPQQPQIEQINLQVDDKDQLLSPHDPAVVDVDEFSGDLLHQRMAAVPATGSSRRKSPIRPMQVVRTEPLIYQDPVGERVGREARPYMVDSIHARFGGSTSLIQQQQPVLTSAMSQSDHSDGIDGDMRTFPDQIHTGLVDLCAAAHDELADLHSTTEGGYISPSSTASSVPGIGDLSMTVGAPVTTVTKLPVVSMPQQLSVISPNVVSGHIFVDTSAPKIRPGTQTLGLPVKSAVPKYTGYSPHGQSKPQSNMNSPISGLKAAGSSRRRPTILKRTGISTSAVSASSTTQTKPIMSYTPTLTMTCPTGIPMVSPTSVTRFQPPFMRSLNAITAGTGGLQKLPLGVGASVDSGLIMDSAAPTAGSLAGGQLVRLVTSTAGTVNAPLAYAVVTCSAPAAPTNQTASSRLFGRKLHTPESRQAVTILSGANVCLPGTTSVVPGQRMAAVRYTVIRGASDGKKYVLLGGTPARLMQQPLGIPEMNMELPQSDGQLPSETAEAVEAIQFPSWSVPMETASDSPVILGPTSPSNGQLPEPAVVS</sequence>
<evidence type="ECO:0000313" key="2">
    <source>
        <dbReference type="EMBL" id="JAP58078.1"/>
    </source>
</evidence>
<feature type="region of interest" description="Disordered" evidence="1">
    <location>
        <begin position="897"/>
        <end position="922"/>
    </location>
</feature>
<feature type="compositionally biased region" description="Basic residues" evidence="1">
    <location>
        <begin position="199"/>
        <end position="208"/>
    </location>
</feature>
<dbReference type="AlphaFoldDB" id="A0A0X3Q2P7"/>
<evidence type="ECO:0000256" key="1">
    <source>
        <dbReference type="SAM" id="MobiDB-lite"/>
    </source>
</evidence>
<feature type="region of interest" description="Disordered" evidence="1">
    <location>
        <begin position="101"/>
        <end position="122"/>
    </location>
</feature>
<feature type="compositionally biased region" description="Polar residues" evidence="1">
    <location>
        <begin position="628"/>
        <end position="641"/>
    </location>
</feature>
<protein>
    <submittedName>
        <fullName evidence="2">Uncharacterized protein</fullName>
    </submittedName>
</protein>
<reference evidence="2" key="1">
    <citation type="submission" date="2016-01" db="EMBL/GenBank/DDBJ databases">
        <title>Reference transcriptome for the parasite Schistocephalus solidus: insights into the molecular evolution of parasitism.</title>
        <authorList>
            <person name="Hebert F.O."/>
            <person name="Grambauer S."/>
            <person name="Barber I."/>
            <person name="Landry C.R."/>
            <person name="Aubin-Horth N."/>
        </authorList>
    </citation>
    <scope>NUCLEOTIDE SEQUENCE</scope>
</reference>
<feature type="region of interest" description="Disordered" evidence="1">
    <location>
        <begin position="1"/>
        <end position="28"/>
    </location>
</feature>
<feature type="region of interest" description="Disordered" evidence="1">
    <location>
        <begin position="624"/>
        <end position="654"/>
    </location>
</feature>
<gene>
    <name evidence="2" type="ORF">TR165545</name>
</gene>
<feature type="region of interest" description="Disordered" evidence="1">
    <location>
        <begin position="176"/>
        <end position="252"/>
    </location>
</feature>
<feature type="compositionally biased region" description="Basic and acidic residues" evidence="1">
    <location>
        <begin position="1"/>
        <end position="10"/>
    </location>
</feature>
<accession>A0A0X3Q2P7</accession>